<feature type="transmembrane region" description="Helical" evidence="1">
    <location>
        <begin position="186"/>
        <end position="205"/>
    </location>
</feature>
<dbReference type="InterPro" id="IPR008472">
    <property type="entry name" value="DUF753"/>
</dbReference>
<dbReference type="Pfam" id="PF05444">
    <property type="entry name" value="DUF753"/>
    <property type="match status" value="2"/>
</dbReference>
<dbReference type="Proteomes" id="UP000183832">
    <property type="component" value="Unassembled WGS sequence"/>
</dbReference>
<dbReference type="AlphaFoldDB" id="A0A1J1I4A7"/>
<organism evidence="4 5">
    <name type="scientific">Clunio marinus</name>
    <dbReference type="NCBI Taxonomy" id="568069"/>
    <lineage>
        <taxon>Eukaryota</taxon>
        <taxon>Metazoa</taxon>
        <taxon>Ecdysozoa</taxon>
        <taxon>Arthropoda</taxon>
        <taxon>Hexapoda</taxon>
        <taxon>Insecta</taxon>
        <taxon>Pterygota</taxon>
        <taxon>Neoptera</taxon>
        <taxon>Endopterygota</taxon>
        <taxon>Diptera</taxon>
        <taxon>Nematocera</taxon>
        <taxon>Chironomoidea</taxon>
        <taxon>Chironomidae</taxon>
        <taxon>Clunio</taxon>
    </lineage>
</organism>
<keyword evidence="5" id="KW-1185">Reference proteome</keyword>
<protein>
    <submittedName>
        <fullName evidence="4">CLUMA_CG008513, isoform A</fullName>
    </submittedName>
</protein>
<dbReference type="PANTHER" id="PTHR21721:SF25">
    <property type="entry name" value="LP18071P"/>
    <property type="match status" value="1"/>
</dbReference>
<keyword evidence="2" id="KW-0732">Signal</keyword>
<keyword evidence="1" id="KW-1133">Transmembrane helix</keyword>
<accession>A0A1J1I4A7</accession>
<gene>
    <name evidence="4" type="ORF">CLUMA_CG008513</name>
</gene>
<sequence>MWKIVSSLVILGVFFYATQAQDSCLQCTSSAVHPECISPDGGNFLSACPAGQSRNQSCYTRIDDGGNVERGCLGRLPNETINACETETCQVCIGPGCNGETFPTGRLSCIVCSGGENSTCAGNVTMSGTVCPIYADDDQCYVARPNGNWERGCLSSLTTRCLTNGTCSLCSGQGCNFGDFNGAVNIHSSIQIFAFALLSIIVTMLNK</sequence>
<evidence type="ECO:0000256" key="1">
    <source>
        <dbReference type="SAM" id="Phobius"/>
    </source>
</evidence>
<keyword evidence="1" id="KW-0472">Membrane</keyword>
<proteinExistence type="predicted"/>
<dbReference type="EMBL" id="CVRI01000040">
    <property type="protein sequence ID" value="CRK95027.1"/>
    <property type="molecule type" value="Genomic_DNA"/>
</dbReference>
<dbReference type="OrthoDB" id="7979834at2759"/>
<evidence type="ECO:0000259" key="3">
    <source>
        <dbReference type="Pfam" id="PF05444"/>
    </source>
</evidence>
<keyword evidence="1" id="KW-0812">Transmembrane</keyword>
<name>A0A1J1I4A7_9DIPT</name>
<feature type="domain" description="DUF753" evidence="3">
    <location>
        <begin position="23"/>
        <end position="98"/>
    </location>
</feature>
<feature type="domain" description="DUF753" evidence="3">
    <location>
        <begin position="107"/>
        <end position="176"/>
    </location>
</feature>
<evidence type="ECO:0000313" key="5">
    <source>
        <dbReference type="Proteomes" id="UP000183832"/>
    </source>
</evidence>
<evidence type="ECO:0000256" key="2">
    <source>
        <dbReference type="SAM" id="SignalP"/>
    </source>
</evidence>
<dbReference type="PANTHER" id="PTHR21721">
    <property type="entry name" value="GH09876P-RELATED"/>
    <property type="match status" value="1"/>
</dbReference>
<feature type="chain" id="PRO_5012068617" evidence="2">
    <location>
        <begin position="21"/>
        <end position="207"/>
    </location>
</feature>
<evidence type="ECO:0000313" key="4">
    <source>
        <dbReference type="EMBL" id="CRK95027.1"/>
    </source>
</evidence>
<feature type="signal peptide" evidence="2">
    <location>
        <begin position="1"/>
        <end position="20"/>
    </location>
</feature>
<reference evidence="4 5" key="1">
    <citation type="submission" date="2015-04" db="EMBL/GenBank/DDBJ databases">
        <authorList>
            <person name="Syromyatnikov M.Y."/>
            <person name="Popov V.N."/>
        </authorList>
    </citation>
    <scope>NUCLEOTIDE SEQUENCE [LARGE SCALE GENOMIC DNA]</scope>
</reference>